<keyword evidence="8" id="KW-0393">Immunoglobulin domain</keyword>
<sequence>MRISGMSSYQCLELLKWIAVIVDAAANGISQFPTYSEETDAQDIEMALKCSTFLSLLTIAYSTGIMTKGDVTVLYGQDGVFYCSIPDATGIKQVIWQRLSDDKRPMNLAIFSERFEDKMTNSYVSKFNVTLPSLNVTTLVIKNVTFGDEACFICRFDVYPSGTKQWKQCLNVQGLSETTASEVLRNPTETDVVISCSTTGKPTPTISWRSEEKELTHYSRNFTVLNHDRTTTTTSNLTLPLSQFHAKIVECVAESGSMKSIEPISLSGSRKATEIEGSRYYICSGLVVVVFVIIFVAIAFQKRMK</sequence>
<reference evidence="11" key="1">
    <citation type="submission" date="2023-03" db="EMBL/GenBank/DDBJ databases">
        <title>Electrophorus voltai genome.</title>
        <authorList>
            <person name="Bian C."/>
        </authorList>
    </citation>
    <scope>NUCLEOTIDE SEQUENCE</scope>
    <source>
        <strain evidence="11">CB-2022</strain>
        <tissue evidence="11">Muscle</tissue>
    </source>
</reference>
<evidence type="ECO:0000313" key="12">
    <source>
        <dbReference type="Proteomes" id="UP001239994"/>
    </source>
</evidence>
<name>A0AAD9E3A0_9TELE</name>
<protein>
    <recommendedName>
        <fullName evidence="10">Ig-like domain-containing protein</fullName>
    </recommendedName>
</protein>
<dbReference type="Pfam" id="PF08205">
    <property type="entry name" value="C2-set_2"/>
    <property type="match status" value="1"/>
</dbReference>
<dbReference type="GO" id="GO:0150079">
    <property type="term" value="P:negative regulation of neuroinflammatory response"/>
    <property type="evidence" value="ECO:0007669"/>
    <property type="project" value="TreeGrafter"/>
</dbReference>
<evidence type="ECO:0000256" key="8">
    <source>
        <dbReference type="ARBA" id="ARBA00023319"/>
    </source>
</evidence>
<evidence type="ECO:0000259" key="10">
    <source>
        <dbReference type="PROSITE" id="PS50835"/>
    </source>
</evidence>
<dbReference type="GO" id="GO:0030424">
    <property type="term" value="C:axon"/>
    <property type="evidence" value="ECO:0007669"/>
    <property type="project" value="TreeGrafter"/>
</dbReference>
<evidence type="ECO:0000256" key="7">
    <source>
        <dbReference type="ARBA" id="ARBA00023180"/>
    </source>
</evidence>
<gene>
    <name evidence="11" type="ORF">P4O66_021307</name>
</gene>
<evidence type="ECO:0000256" key="6">
    <source>
        <dbReference type="ARBA" id="ARBA00023157"/>
    </source>
</evidence>
<dbReference type="InterPro" id="IPR013783">
    <property type="entry name" value="Ig-like_fold"/>
</dbReference>
<keyword evidence="5 9" id="KW-0472">Membrane</keyword>
<feature type="non-terminal residue" evidence="11">
    <location>
        <position position="1"/>
    </location>
</feature>
<evidence type="ECO:0000313" key="11">
    <source>
        <dbReference type="EMBL" id="KAK1802773.1"/>
    </source>
</evidence>
<dbReference type="EMBL" id="JAROKS010000006">
    <property type="protein sequence ID" value="KAK1802773.1"/>
    <property type="molecule type" value="Genomic_DNA"/>
</dbReference>
<proteinExistence type="predicted"/>
<evidence type="ECO:0000256" key="1">
    <source>
        <dbReference type="ARBA" id="ARBA00004167"/>
    </source>
</evidence>
<dbReference type="GO" id="GO:0098632">
    <property type="term" value="F:cell-cell adhesion mediator activity"/>
    <property type="evidence" value="ECO:0007669"/>
    <property type="project" value="InterPro"/>
</dbReference>
<accession>A0AAD9E3A0</accession>
<organism evidence="11 12">
    <name type="scientific">Electrophorus voltai</name>
    <dbReference type="NCBI Taxonomy" id="2609070"/>
    <lineage>
        <taxon>Eukaryota</taxon>
        <taxon>Metazoa</taxon>
        <taxon>Chordata</taxon>
        <taxon>Craniata</taxon>
        <taxon>Vertebrata</taxon>
        <taxon>Euteleostomi</taxon>
        <taxon>Actinopterygii</taxon>
        <taxon>Neopterygii</taxon>
        <taxon>Teleostei</taxon>
        <taxon>Ostariophysi</taxon>
        <taxon>Gymnotiformes</taxon>
        <taxon>Gymnotoidei</taxon>
        <taxon>Gymnotidae</taxon>
        <taxon>Electrophorus</taxon>
    </lineage>
</organism>
<dbReference type="InterPro" id="IPR007110">
    <property type="entry name" value="Ig-like_dom"/>
</dbReference>
<keyword evidence="4 9" id="KW-1133">Transmembrane helix</keyword>
<dbReference type="Proteomes" id="UP001239994">
    <property type="component" value="Unassembled WGS sequence"/>
</dbReference>
<keyword evidence="6" id="KW-1015">Disulfide bond</keyword>
<dbReference type="CDD" id="cd00096">
    <property type="entry name" value="Ig"/>
    <property type="match status" value="1"/>
</dbReference>
<dbReference type="InterPro" id="IPR047164">
    <property type="entry name" value="OX2G-like"/>
</dbReference>
<dbReference type="GO" id="GO:0016020">
    <property type="term" value="C:membrane"/>
    <property type="evidence" value="ECO:0007669"/>
    <property type="project" value="UniProtKB-SubCell"/>
</dbReference>
<dbReference type="PROSITE" id="PS50835">
    <property type="entry name" value="IG_LIKE"/>
    <property type="match status" value="1"/>
</dbReference>
<feature type="domain" description="Ig-like" evidence="10">
    <location>
        <begin position="160"/>
        <end position="267"/>
    </location>
</feature>
<dbReference type="PANTHER" id="PTHR46841">
    <property type="entry name" value="OX-2 MEMBRANE GLYCOPROTEIN"/>
    <property type="match status" value="1"/>
</dbReference>
<evidence type="ECO:0000256" key="4">
    <source>
        <dbReference type="ARBA" id="ARBA00022989"/>
    </source>
</evidence>
<dbReference type="InterPro" id="IPR036179">
    <property type="entry name" value="Ig-like_dom_sf"/>
</dbReference>
<dbReference type="Gene3D" id="2.60.40.10">
    <property type="entry name" value="Immunoglobulins"/>
    <property type="match status" value="2"/>
</dbReference>
<evidence type="ECO:0000256" key="9">
    <source>
        <dbReference type="SAM" id="Phobius"/>
    </source>
</evidence>
<evidence type="ECO:0000256" key="3">
    <source>
        <dbReference type="ARBA" id="ARBA00022729"/>
    </source>
</evidence>
<keyword evidence="2 9" id="KW-0812">Transmembrane</keyword>
<dbReference type="GO" id="GO:0034113">
    <property type="term" value="P:heterotypic cell-cell adhesion"/>
    <property type="evidence" value="ECO:0007669"/>
    <property type="project" value="TreeGrafter"/>
</dbReference>
<feature type="transmembrane region" description="Helical" evidence="9">
    <location>
        <begin position="279"/>
        <end position="300"/>
    </location>
</feature>
<dbReference type="GO" id="GO:0009986">
    <property type="term" value="C:cell surface"/>
    <property type="evidence" value="ECO:0007669"/>
    <property type="project" value="TreeGrafter"/>
</dbReference>
<dbReference type="AlphaFoldDB" id="A0AAD9E3A0"/>
<dbReference type="PANTHER" id="PTHR46841:SF7">
    <property type="entry name" value="IG-LIKE DOMAIN-CONTAINING PROTEIN"/>
    <property type="match status" value="1"/>
</dbReference>
<dbReference type="GO" id="GO:0043025">
    <property type="term" value="C:neuronal cell body"/>
    <property type="evidence" value="ECO:0007669"/>
    <property type="project" value="TreeGrafter"/>
</dbReference>
<evidence type="ECO:0000256" key="2">
    <source>
        <dbReference type="ARBA" id="ARBA00022692"/>
    </source>
</evidence>
<keyword evidence="7" id="KW-0325">Glycoprotein</keyword>
<evidence type="ECO:0000256" key="5">
    <source>
        <dbReference type="ARBA" id="ARBA00023136"/>
    </source>
</evidence>
<keyword evidence="12" id="KW-1185">Reference proteome</keyword>
<comment type="caution">
    <text evidence="11">The sequence shown here is derived from an EMBL/GenBank/DDBJ whole genome shotgun (WGS) entry which is preliminary data.</text>
</comment>
<dbReference type="InterPro" id="IPR013162">
    <property type="entry name" value="CD80_C2-set"/>
</dbReference>
<keyword evidence="3" id="KW-0732">Signal</keyword>
<comment type="subcellular location">
    <subcellularLocation>
        <location evidence="1">Membrane</location>
        <topology evidence="1">Single-pass membrane protein</topology>
    </subcellularLocation>
</comment>
<dbReference type="SUPFAM" id="SSF48726">
    <property type="entry name" value="Immunoglobulin"/>
    <property type="match status" value="2"/>
</dbReference>